<dbReference type="EMBL" id="WSFT01000013">
    <property type="protein sequence ID" value="MBS4537166.1"/>
    <property type="molecule type" value="Genomic_DNA"/>
</dbReference>
<evidence type="ECO:0000313" key="7">
    <source>
        <dbReference type="EMBL" id="MBS4537166.1"/>
    </source>
</evidence>
<sequence length="496" mass="57023">MNEIIIDVGLYENRVAIIEENELVEIFHERKEDKKIQGNVYKGRVVNVLPGMQAAFINIGLEKNAFLYVRDAVPKSMLNQNIDIKSLSIKDLVKQGQELIVQVIKEPYGTKGARVTTHITLPGRYLVLMPYNTYVGVSRKISSEEERERLKKVAESIRPEDMGLILRTASKDKTEEDLKQDIDYLVNIYSKIDRERNLGTSPRVIYKDFDLLGRTIRDMFTKKIDKILINDKNKYEDLLELSSNISPNLKSRIHYFERGDDLFKVTGIDSKIKSALDKKVWLKSGGYIIIDETEALTSIDVNTGKFVGSINLKDTVYKTNIEAAKEITKQLRLRNIGGIIIIDFIDMTNKEDEENLINVFKNELKKDRTKTTVLGITQLGLLEMTRKKSRNKLSTRLLSECPCCNGTSKIKSTDFLLTKIEKEAERVSIHTSAEGILFELNPFKLKEIIEDYKDMIEIIENHFNIKIYMVGNEDLKIDDLINKKMGRIIDIEKIMD</sequence>
<dbReference type="AlphaFoldDB" id="A0A942UVG4"/>
<dbReference type="RefSeq" id="WP_203365096.1">
    <property type="nucleotide sequence ID" value="NZ_WSFT01000013.1"/>
</dbReference>
<dbReference type="GO" id="GO:0016787">
    <property type="term" value="F:hydrolase activity"/>
    <property type="evidence" value="ECO:0007669"/>
    <property type="project" value="UniProtKB-KW"/>
</dbReference>
<dbReference type="NCBIfam" id="TIGR00757">
    <property type="entry name" value="RNaseEG"/>
    <property type="match status" value="1"/>
</dbReference>
<dbReference type="GO" id="GO:0004540">
    <property type="term" value="F:RNA nuclease activity"/>
    <property type="evidence" value="ECO:0007669"/>
    <property type="project" value="InterPro"/>
</dbReference>
<evidence type="ECO:0000256" key="2">
    <source>
        <dbReference type="ARBA" id="ARBA00022723"/>
    </source>
</evidence>
<dbReference type="GO" id="GO:0005737">
    <property type="term" value="C:cytoplasm"/>
    <property type="evidence" value="ECO:0007669"/>
    <property type="project" value="TreeGrafter"/>
</dbReference>
<evidence type="ECO:0000256" key="1">
    <source>
        <dbReference type="ARBA" id="ARBA00001946"/>
    </source>
</evidence>
<dbReference type="InterPro" id="IPR019307">
    <property type="entry name" value="RNA-bd_AU-1/RNase_E/G"/>
</dbReference>
<dbReference type="InterPro" id="IPR004659">
    <property type="entry name" value="RNase_E/G"/>
</dbReference>
<comment type="cofactor">
    <cofactor evidence="1">
        <name>Mg(2+)</name>
        <dbReference type="ChEBI" id="CHEBI:18420"/>
    </cofactor>
</comment>
<dbReference type="GO" id="GO:0006364">
    <property type="term" value="P:rRNA processing"/>
    <property type="evidence" value="ECO:0007669"/>
    <property type="project" value="TreeGrafter"/>
</dbReference>
<comment type="caution">
    <text evidence="7">The sequence shown here is derived from an EMBL/GenBank/DDBJ whole genome shotgun (WGS) entry which is preliminary data.</text>
</comment>
<name>A0A942UVG4_9FIRM</name>
<keyword evidence="2" id="KW-0479">Metal-binding</keyword>
<feature type="domain" description="S1 motif" evidence="6">
    <location>
        <begin position="38"/>
        <end position="124"/>
    </location>
</feature>
<reference evidence="7" key="1">
    <citation type="submission" date="2019-12" db="EMBL/GenBank/DDBJ databases">
        <title>Clostridiaceae gen. nov. sp. nov., isolated from sediment in Xinjiang, China.</title>
        <authorList>
            <person name="Zhang R."/>
        </authorList>
    </citation>
    <scope>NUCLEOTIDE SEQUENCE</scope>
    <source>
        <strain evidence="7">D2Q-11</strain>
    </source>
</reference>
<dbReference type="GO" id="GO:0046872">
    <property type="term" value="F:metal ion binding"/>
    <property type="evidence" value="ECO:0007669"/>
    <property type="project" value="UniProtKB-KW"/>
</dbReference>
<dbReference type="InterPro" id="IPR003029">
    <property type="entry name" value="S1_domain"/>
</dbReference>
<keyword evidence="3" id="KW-0378">Hydrolase</keyword>
<dbReference type="GO" id="GO:0003723">
    <property type="term" value="F:RNA binding"/>
    <property type="evidence" value="ECO:0007669"/>
    <property type="project" value="UniProtKB-KW"/>
</dbReference>
<evidence type="ECO:0000256" key="4">
    <source>
        <dbReference type="ARBA" id="ARBA00022842"/>
    </source>
</evidence>
<dbReference type="PANTHER" id="PTHR30001">
    <property type="entry name" value="RIBONUCLEASE"/>
    <property type="match status" value="1"/>
</dbReference>
<organism evidence="7 8">
    <name type="scientific">Anaeromonas frigoriresistens</name>
    <dbReference type="NCBI Taxonomy" id="2683708"/>
    <lineage>
        <taxon>Bacteria</taxon>
        <taxon>Bacillati</taxon>
        <taxon>Bacillota</taxon>
        <taxon>Tissierellia</taxon>
        <taxon>Tissierellales</taxon>
        <taxon>Thermohalobacteraceae</taxon>
        <taxon>Anaeromonas</taxon>
    </lineage>
</organism>
<dbReference type="PROSITE" id="PS50126">
    <property type="entry name" value="S1"/>
    <property type="match status" value="1"/>
</dbReference>
<proteinExistence type="predicted"/>
<evidence type="ECO:0000256" key="5">
    <source>
        <dbReference type="ARBA" id="ARBA00022884"/>
    </source>
</evidence>
<protein>
    <submittedName>
        <fullName evidence="7">Rne/Rng family ribonuclease</fullName>
    </submittedName>
</protein>
<dbReference type="InterPro" id="IPR012340">
    <property type="entry name" value="NA-bd_OB-fold"/>
</dbReference>
<dbReference type="CDD" id="cd04453">
    <property type="entry name" value="S1_RNase_E"/>
    <property type="match status" value="1"/>
</dbReference>
<gene>
    <name evidence="7" type="ORF">GOQ27_01755</name>
</gene>
<keyword evidence="8" id="KW-1185">Reference proteome</keyword>
<accession>A0A942UVG4</accession>
<evidence type="ECO:0000256" key="3">
    <source>
        <dbReference type="ARBA" id="ARBA00022801"/>
    </source>
</evidence>
<dbReference type="SUPFAM" id="SSF50249">
    <property type="entry name" value="Nucleic acid-binding proteins"/>
    <property type="match status" value="1"/>
</dbReference>
<dbReference type="Pfam" id="PF10150">
    <property type="entry name" value="RNase_E_G"/>
    <property type="match status" value="1"/>
</dbReference>
<dbReference type="SMART" id="SM00316">
    <property type="entry name" value="S1"/>
    <property type="match status" value="1"/>
</dbReference>
<dbReference type="Gene3D" id="3.40.1260.20">
    <property type="entry name" value="Ribonuclease E, catalytic domain"/>
    <property type="match status" value="1"/>
</dbReference>
<dbReference type="PANTHER" id="PTHR30001:SF0">
    <property type="entry name" value="RIBONUCLEASE G"/>
    <property type="match status" value="1"/>
</dbReference>
<keyword evidence="5" id="KW-0694">RNA-binding</keyword>
<evidence type="ECO:0000313" key="8">
    <source>
        <dbReference type="Proteomes" id="UP000724672"/>
    </source>
</evidence>
<dbReference type="Proteomes" id="UP000724672">
    <property type="component" value="Unassembled WGS sequence"/>
</dbReference>
<keyword evidence="4" id="KW-0460">Magnesium</keyword>
<dbReference type="Gene3D" id="2.40.50.140">
    <property type="entry name" value="Nucleic acid-binding proteins"/>
    <property type="match status" value="1"/>
</dbReference>
<evidence type="ECO:0000259" key="6">
    <source>
        <dbReference type="PROSITE" id="PS50126"/>
    </source>
</evidence>